<dbReference type="InterPro" id="IPR046848">
    <property type="entry name" value="E_motif"/>
</dbReference>
<dbReference type="PANTHER" id="PTHR47926:SF384">
    <property type="entry name" value="DYW DOMAIN-CONTAINING PROTEIN"/>
    <property type="match status" value="1"/>
</dbReference>
<evidence type="ECO:0000256" key="2">
    <source>
        <dbReference type="ARBA" id="ARBA00022946"/>
    </source>
</evidence>
<dbReference type="Proteomes" id="UP000515123">
    <property type="component" value="Linkage group 2"/>
</dbReference>
<dbReference type="Gene3D" id="1.25.40.10">
    <property type="entry name" value="Tetratricopeptide repeat domain"/>
    <property type="match status" value="3"/>
</dbReference>
<dbReference type="PROSITE" id="PS51375">
    <property type="entry name" value="PPR"/>
    <property type="match status" value="3"/>
</dbReference>
<feature type="repeat" description="PPR" evidence="3">
    <location>
        <begin position="195"/>
        <end position="225"/>
    </location>
</feature>
<dbReference type="GO" id="GO:0008270">
    <property type="term" value="F:zinc ion binding"/>
    <property type="evidence" value="ECO:0007669"/>
    <property type="project" value="InterPro"/>
</dbReference>
<accession>A0A6P5ENX3</accession>
<dbReference type="Pfam" id="PF13041">
    <property type="entry name" value="PPR_2"/>
    <property type="match status" value="2"/>
</dbReference>
<organism evidence="6 7">
    <name type="scientific">Ananas comosus</name>
    <name type="common">Pineapple</name>
    <name type="synonym">Ananas ananas</name>
    <dbReference type="NCBI Taxonomy" id="4615"/>
    <lineage>
        <taxon>Eukaryota</taxon>
        <taxon>Viridiplantae</taxon>
        <taxon>Streptophyta</taxon>
        <taxon>Embryophyta</taxon>
        <taxon>Tracheophyta</taxon>
        <taxon>Spermatophyta</taxon>
        <taxon>Magnoliopsida</taxon>
        <taxon>Liliopsida</taxon>
        <taxon>Poales</taxon>
        <taxon>Bromeliaceae</taxon>
        <taxon>Bromelioideae</taxon>
        <taxon>Ananas</taxon>
    </lineage>
</organism>
<dbReference type="Pfam" id="PF20431">
    <property type="entry name" value="E_motif"/>
    <property type="match status" value="1"/>
</dbReference>
<dbReference type="Pfam" id="PF01535">
    <property type="entry name" value="PPR"/>
    <property type="match status" value="3"/>
</dbReference>
<dbReference type="InterPro" id="IPR046960">
    <property type="entry name" value="PPR_At4g14850-like_plant"/>
</dbReference>
<dbReference type="NCBIfam" id="TIGR00756">
    <property type="entry name" value="PPR"/>
    <property type="match status" value="3"/>
</dbReference>
<evidence type="ECO:0000313" key="6">
    <source>
        <dbReference type="Proteomes" id="UP000515123"/>
    </source>
</evidence>
<dbReference type="FunFam" id="1.25.40.10:FF:000348">
    <property type="entry name" value="Pentatricopeptide repeat-containing protein chloroplastic"/>
    <property type="match status" value="1"/>
</dbReference>
<sequence>MASSATLPFSVIPPPTITTSSPKPPPPQNPNLSVLRLCTHLREATQVHALMIKTSQSSDPYSAGRLAEFYAVSPGGSLDFAAKLLDTFRDHPPPMFIYNTLMRGYLLKNHPLQSLHLFRELLLASAEPDHFSFTFALKACTQIHALRAGMQLHAHAIKRGIDSNAHARNKLIHLYAVCGVVRDARKVFDGITELDLVAWNSMLEGYADNKDGDSLHELFDRMPARDVVSWNTLMAYYIEMGEFEEAVDTFRSMQESGECCPNRVTLVSVLSAITHLGALGQGLWAHAYINRNQIELDENLSSSLINMYSKCGCIEGAVYTFHATNRKSVDTWNAMISGFTANGHSLKAVEVFSTMESSKVGPNKITFACVLNACSHGGLIDEGMRNFRKMTEIYRIEPDIGHYGCMVDLFTRAGLFDKAEELIQTMPFEPDSVMWKAILGACRIHKNFMLGEKAGLRLIEVAPNDNASYVLLSNIYALSSNWRGVHKVRKMMSDKGIKKIPGCSSIELDGVVHEFIAGDNGHPRKREIYEMLSEMGEKLKLKGYEADTTQVLLDIEEEEVKENSLALHSEKLAIAFGLISTSPGTTIRIVKNLRVCGDCHAAIKLLSMIYDRDIIVRDANRFHHFREGSCSCMDYW</sequence>
<dbReference type="Gramene" id="Aco000914.1.mrna1">
    <property type="protein sequence ID" value="Aco000914.1.mrna1.cds1"/>
    <property type="gene ID" value="Aco000914.1.path1"/>
</dbReference>
<protein>
    <submittedName>
        <fullName evidence="7">Pentatricopeptide repeat-containing protein At5g48910-like</fullName>
    </submittedName>
</protein>
<dbReference type="GeneID" id="109706525"/>
<dbReference type="InterPro" id="IPR011990">
    <property type="entry name" value="TPR-like_helical_dom_sf"/>
</dbReference>
<dbReference type="RefSeq" id="XP_020083018.1">
    <property type="nucleotide sequence ID" value="XM_020227429.1"/>
</dbReference>
<evidence type="ECO:0000256" key="1">
    <source>
        <dbReference type="ARBA" id="ARBA00022737"/>
    </source>
</evidence>
<evidence type="ECO:0000256" key="4">
    <source>
        <dbReference type="SAM" id="MobiDB-lite"/>
    </source>
</evidence>
<feature type="region of interest" description="Disordered" evidence="4">
    <location>
        <begin position="1"/>
        <end position="31"/>
    </location>
</feature>
<feature type="compositionally biased region" description="Pro residues" evidence="4">
    <location>
        <begin position="11"/>
        <end position="29"/>
    </location>
</feature>
<keyword evidence="6" id="KW-1185">Reference proteome</keyword>
<feature type="domain" description="DYW" evidence="5">
    <location>
        <begin position="543"/>
        <end position="636"/>
    </location>
</feature>
<proteinExistence type="predicted"/>
<keyword evidence="2" id="KW-0809">Transit peptide</keyword>
<dbReference type="GO" id="GO:0003723">
    <property type="term" value="F:RNA binding"/>
    <property type="evidence" value="ECO:0007669"/>
    <property type="project" value="InterPro"/>
</dbReference>
<dbReference type="InterPro" id="IPR032867">
    <property type="entry name" value="DYW_dom"/>
</dbReference>
<reference evidence="7" key="2">
    <citation type="submission" date="2025-08" db="UniProtKB">
        <authorList>
            <consortium name="RefSeq"/>
        </authorList>
    </citation>
    <scope>IDENTIFICATION</scope>
    <source>
        <tissue evidence="7">Leaf</tissue>
    </source>
</reference>
<feature type="repeat" description="PPR" evidence="3">
    <location>
        <begin position="226"/>
        <end position="260"/>
    </location>
</feature>
<dbReference type="Pfam" id="PF14432">
    <property type="entry name" value="DYW_deaminase"/>
    <property type="match status" value="1"/>
</dbReference>
<evidence type="ECO:0000259" key="5">
    <source>
        <dbReference type="Pfam" id="PF14432"/>
    </source>
</evidence>
<evidence type="ECO:0000313" key="7">
    <source>
        <dbReference type="RefSeq" id="XP_020083018.1"/>
    </source>
</evidence>
<dbReference type="InterPro" id="IPR002885">
    <property type="entry name" value="PPR_rpt"/>
</dbReference>
<dbReference type="PANTHER" id="PTHR47926">
    <property type="entry name" value="PENTATRICOPEPTIDE REPEAT-CONTAINING PROTEIN"/>
    <property type="match status" value="1"/>
</dbReference>
<dbReference type="AlphaFoldDB" id="A0A6P5ENX3"/>
<gene>
    <name evidence="7" type="primary">LOC109706525</name>
</gene>
<feature type="repeat" description="PPR" evidence="3">
    <location>
        <begin position="328"/>
        <end position="362"/>
    </location>
</feature>
<dbReference type="GO" id="GO:0009451">
    <property type="term" value="P:RNA modification"/>
    <property type="evidence" value="ECO:0007669"/>
    <property type="project" value="InterPro"/>
</dbReference>
<dbReference type="OrthoDB" id="330671at2759"/>
<keyword evidence="1" id="KW-0677">Repeat</keyword>
<name>A0A6P5ENX3_ANACO</name>
<evidence type="ECO:0000256" key="3">
    <source>
        <dbReference type="PROSITE-ProRule" id="PRU00708"/>
    </source>
</evidence>
<dbReference type="FunFam" id="1.25.40.10:FF:000329">
    <property type="entry name" value="Pentatricopeptide repeat-containing protein"/>
    <property type="match status" value="1"/>
</dbReference>
<reference evidence="6" key="1">
    <citation type="journal article" date="2015" name="Nat. Genet.">
        <title>The pineapple genome and the evolution of CAM photosynthesis.</title>
        <authorList>
            <person name="Ming R."/>
            <person name="VanBuren R."/>
            <person name="Wai C.M."/>
            <person name="Tang H."/>
            <person name="Schatz M.C."/>
            <person name="Bowers J.E."/>
            <person name="Lyons E."/>
            <person name="Wang M.L."/>
            <person name="Chen J."/>
            <person name="Biggers E."/>
            <person name="Zhang J."/>
            <person name="Huang L."/>
            <person name="Zhang L."/>
            <person name="Miao W."/>
            <person name="Zhang J."/>
            <person name="Ye Z."/>
            <person name="Miao C."/>
            <person name="Lin Z."/>
            <person name="Wang H."/>
            <person name="Zhou H."/>
            <person name="Yim W.C."/>
            <person name="Priest H.D."/>
            <person name="Zheng C."/>
            <person name="Woodhouse M."/>
            <person name="Edger P.P."/>
            <person name="Guyot R."/>
            <person name="Guo H.B."/>
            <person name="Guo H."/>
            <person name="Zheng G."/>
            <person name="Singh R."/>
            <person name="Sharma A."/>
            <person name="Min X."/>
            <person name="Zheng Y."/>
            <person name="Lee H."/>
            <person name="Gurtowski J."/>
            <person name="Sedlazeck F.J."/>
            <person name="Harkess A."/>
            <person name="McKain M.R."/>
            <person name="Liao Z."/>
            <person name="Fang J."/>
            <person name="Liu J."/>
            <person name="Zhang X."/>
            <person name="Zhang Q."/>
            <person name="Hu W."/>
            <person name="Qin Y."/>
            <person name="Wang K."/>
            <person name="Chen L.Y."/>
            <person name="Shirley N."/>
            <person name="Lin Y.R."/>
            <person name="Liu L.Y."/>
            <person name="Hernandez A.G."/>
            <person name="Wright C.L."/>
            <person name="Bulone V."/>
            <person name="Tuskan G.A."/>
            <person name="Heath K."/>
            <person name="Zee F."/>
            <person name="Moore P.H."/>
            <person name="Sunkar R."/>
            <person name="Leebens-Mack J.H."/>
            <person name="Mockler T."/>
            <person name="Bennetzen J.L."/>
            <person name="Freeling M."/>
            <person name="Sankoff D."/>
            <person name="Paterson A.H."/>
            <person name="Zhu X."/>
            <person name="Yang X."/>
            <person name="Smith J.A."/>
            <person name="Cushman J.C."/>
            <person name="Paull R.E."/>
            <person name="Yu Q."/>
        </authorList>
    </citation>
    <scope>NUCLEOTIDE SEQUENCE [LARGE SCALE GENOMIC DNA]</scope>
    <source>
        <strain evidence="6">cv. F153</strain>
    </source>
</reference>